<feature type="binding site" evidence="6">
    <location>
        <position position="93"/>
    </location>
    <ligand>
        <name>Mg(2+)</name>
        <dbReference type="ChEBI" id="CHEBI:18420"/>
    </ligand>
</feature>
<organism evidence="8 9">
    <name type="scientific">Nocardia neocaledoniensis</name>
    <dbReference type="NCBI Taxonomy" id="236511"/>
    <lineage>
        <taxon>Bacteria</taxon>
        <taxon>Bacillati</taxon>
        <taxon>Actinomycetota</taxon>
        <taxon>Actinomycetes</taxon>
        <taxon>Mycobacteriales</taxon>
        <taxon>Nocardiaceae</taxon>
        <taxon>Nocardia</taxon>
    </lineage>
</organism>
<evidence type="ECO:0000256" key="3">
    <source>
        <dbReference type="ARBA" id="ARBA00022723"/>
    </source>
</evidence>
<evidence type="ECO:0000256" key="2">
    <source>
        <dbReference type="ARBA" id="ARBA00022722"/>
    </source>
</evidence>
<dbReference type="GO" id="GO:0000287">
    <property type="term" value="F:magnesium ion binding"/>
    <property type="evidence" value="ECO:0007669"/>
    <property type="project" value="UniProtKB-UniRule"/>
</dbReference>
<evidence type="ECO:0000256" key="6">
    <source>
        <dbReference type="HAMAP-Rule" id="MF_00265"/>
    </source>
</evidence>
<keyword evidence="4 6" id="KW-0378">Hydrolase</keyword>
<gene>
    <name evidence="6" type="primary">vapC</name>
    <name evidence="8" type="ORF">DFR69_1078</name>
</gene>
<reference evidence="8 9" key="1">
    <citation type="submission" date="2018-05" db="EMBL/GenBank/DDBJ databases">
        <title>Genomic Encyclopedia of Type Strains, Phase IV (KMG-IV): sequencing the most valuable type-strain genomes for metagenomic binning, comparative biology and taxonomic classification.</title>
        <authorList>
            <person name="Goeker M."/>
        </authorList>
    </citation>
    <scope>NUCLEOTIDE SEQUENCE [LARGE SCALE GENOMIC DNA]</scope>
    <source>
        <strain evidence="8 9">DSM 44717</strain>
    </source>
</reference>
<keyword evidence="9" id="KW-1185">Reference proteome</keyword>
<keyword evidence="6" id="KW-0800">Toxin</keyword>
<dbReference type="GO" id="GO:0004540">
    <property type="term" value="F:RNA nuclease activity"/>
    <property type="evidence" value="ECO:0007669"/>
    <property type="project" value="InterPro"/>
</dbReference>
<dbReference type="GO" id="GO:0016787">
    <property type="term" value="F:hydrolase activity"/>
    <property type="evidence" value="ECO:0007669"/>
    <property type="project" value="UniProtKB-KW"/>
</dbReference>
<keyword evidence="1 6" id="KW-1277">Toxin-antitoxin system</keyword>
<evidence type="ECO:0000313" key="9">
    <source>
        <dbReference type="Proteomes" id="UP000246410"/>
    </source>
</evidence>
<name>A0A317NE57_9NOCA</name>
<dbReference type="InterPro" id="IPR022907">
    <property type="entry name" value="VapC_family"/>
</dbReference>
<evidence type="ECO:0000256" key="1">
    <source>
        <dbReference type="ARBA" id="ARBA00022649"/>
    </source>
</evidence>
<evidence type="ECO:0000259" key="7">
    <source>
        <dbReference type="Pfam" id="PF01850"/>
    </source>
</evidence>
<dbReference type="Proteomes" id="UP000246410">
    <property type="component" value="Unassembled WGS sequence"/>
</dbReference>
<evidence type="ECO:0000256" key="4">
    <source>
        <dbReference type="ARBA" id="ARBA00022801"/>
    </source>
</evidence>
<keyword evidence="2 6" id="KW-0540">Nuclease</keyword>
<dbReference type="AlphaFoldDB" id="A0A317NE57"/>
<dbReference type="EC" id="3.1.-.-" evidence="6"/>
<dbReference type="InterPro" id="IPR002716">
    <property type="entry name" value="PIN_dom"/>
</dbReference>
<dbReference type="GO" id="GO:0090729">
    <property type="term" value="F:toxin activity"/>
    <property type="evidence" value="ECO:0007669"/>
    <property type="project" value="UniProtKB-KW"/>
</dbReference>
<dbReference type="Pfam" id="PF01850">
    <property type="entry name" value="PIN"/>
    <property type="match status" value="1"/>
</dbReference>
<feature type="domain" description="PIN" evidence="7">
    <location>
        <begin position="6"/>
        <end position="121"/>
    </location>
</feature>
<dbReference type="EMBL" id="QGTL01000007">
    <property type="protein sequence ID" value="PWV73382.1"/>
    <property type="molecule type" value="Genomic_DNA"/>
</dbReference>
<comment type="similarity">
    <text evidence="6">Belongs to the PINc/VapC protein family.</text>
</comment>
<comment type="function">
    <text evidence="6">Toxic component of a toxin-antitoxin (TA) system. An RNase.</text>
</comment>
<comment type="caution">
    <text evidence="8">The sequence shown here is derived from an EMBL/GenBank/DDBJ whole genome shotgun (WGS) entry which is preliminary data.</text>
</comment>
<proteinExistence type="inferred from homology"/>
<evidence type="ECO:0000313" key="8">
    <source>
        <dbReference type="EMBL" id="PWV73382.1"/>
    </source>
</evidence>
<sequence>MVRSFYLDTSVAIRIILGHSPQAAEWFDDAAGGEGSRVISSRLLRTEMTRVLRREGLPVLERDRIIDYIDIIPIDHAVLNEAEAIISHIRTLDAIHLASALRSGLEDLTIVTHDKNVATVAEQLGFAVFDPVG</sequence>
<protein>
    <recommendedName>
        <fullName evidence="6">Ribonuclease VapC</fullName>
        <shortName evidence="6">RNase VapC</shortName>
        <ecNumber evidence="6">3.1.-.-</ecNumber>
    </recommendedName>
    <alternativeName>
        <fullName evidence="6">Toxin VapC</fullName>
    </alternativeName>
</protein>
<dbReference type="CDD" id="cd09874">
    <property type="entry name" value="PIN_MT3492-like"/>
    <property type="match status" value="1"/>
</dbReference>
<dbReference type="Gene3D" id="3.40.50.1010">
    <property type="entry name" value="5'-nuclease"/>
    <property type="match status" value="1"/>
</dbReference>
<dbReference type="SUPFAM" id="SSF88723">
    <property type="entry name" value="PIN domain-like"/>
    <property type="match status" value="1"/>
</dbReference>
<keyword evidence="3 6" id="KW-0479">Metal-binding</keyword>
<dbReference type="InterPro" id="IPR029060">
    <property type="entry name" value="PIN-like_dom_sf"/>
</dbReference>
<evidence type="ECO:0000256" key="5">
    <source>
        <dbReference type="ARBA" id="ARBA00022842"/>
    </source>
</evidence>
<keyword evidence="5 6" id="KW-0460">Magnesium</keyword>
<feature type="binding site" evidence="6">
    <location>
        <position position="8"/>
    </location>
    <ligand>
        <name>Mg(2+)</name>
        <dbReference type="ChEBI" id="CHEBI:18420"/>
    </ligand>
</feature>
<accession>A0A317NE57</accession>
<comment type="cofactor">
    <cofactor evidence="6">
        <name>Mg(2+)</name>
        <dbReference type="ChEBI" id="CHEBI:18420"/>
    </cofactor>
</comment>
<dbReference type="HAMAP" id="MF_00265">
    <property type="entry name" value="VapC_Nob1"/>
    <property type="match status" value="1"/>
</dbReference>